<dbReference type="Pfam" id="PF00319">
    <property type="entry name" value="SRF-TF"/>
    <property type="match status" value="1"/>
</dbReference>
<evidence type="ECO:0000256" key="1">
    <source>
        <dbReference type="ARBA" id="ARBA00004123"/>
    </source>
</evidence>
<dbReference type="AlphaFoldDB" id="A0AAF0Q2V1"/>
<organism evidence="7 8">
    <name type="scientific">Solanum verrucosum</name>
    <dbReference type="NCBI Taxonomy" id="315347"/>
    <lineage>
        <taxon>Eukaryota</taxon>
        <taxon>Viridiplantae</taxon>
        <taxon>Streptophyta</taxon>
        <taxon>Embryophyta</taxon>
        <taxon>Tracheophyta</taxon>
        <taxon>Spermatophyta</taxon>
        <taxon>Magnoliopsida</taxon>
        <taxon>eudicotyledons</taxon>
        <taxon>Gunneridae</taxon>
        <taxon>Pentapetalae</taxon>
        <taxon>asterids</taxon>
        <taxon>lamiids</taxon>
        <taxon>Solanales</taxon>
        <taxon>Solanaceae</taxon>
        <taxon>Solanoideae</taxon>
        <taxon>Solaneae</taxon>
        <taxon>Solanum</taxon>
    </lineage>
</organism>
<reference evidence="7" key="1">
    <citation type="submission" date="2023-08" db="EMBL/GenBank/DDBJ databases">
        <title>A de novo genome assembly of Solanum verrucosum Schlechtendal, a Mexican diploid species geographically isolated from the other diploid A-genome species in potato relatives.</title>
        <authorList>
            <person name="Hosaka K."/>
        </authorList>
    </citation>
    <scope>NUCLEOTIDE SEQUENCE</scope>
    <source>
        <tissue evidence="7">Young leaves</tissue>
    </source>
</reference>
<sequence length="111" mass="13109">MTRNIGLIENITKRKISFKKRHKTFLKRAFELNTICDVELAIIVNSPDHDEPKIFPNNDDVISSFEKFRNFPAKSTMTQEELTKQRIEKIEEQLQKVRKKKQGRGVHKQDV</sequence>
<dbReference type="GO" id="GO:0000978">
    <property type="term" value="F:RNA polymerase II cis-regulatory region sequence-specific DNA binding"/>
    <property type="evidence" value="ECO:0007669"/>
    <property type="project" value="TreeGrafter"/>
</dbReference>
<evidence type="ECO:0000259" key="6">
    <source>
        <dbReference type="PROSITE" id="PS50066"/>
    </source>
</evidence>
<feature type="domain" description="MADS-box" evidence="6">
    <location>
        <begin position="5"/>
        <end position="46"/>
    </location>
</feature>
<dbReference type="SUPFAM" id="SSF55455">
    <property type="entry name" value="SRF-like"/>
    <property type="match status" value="1"/>
</dbReference>
<evidence type="ECO:0000256" key="5">
    <source>
        <dbReference type="ARBA" id="ARBA00023242"/>
    </source>
</evidence>
<dbReference type="SMART" id="SM00432">
    <property type="entry name" value="MADS"/>
    <property type="match status" value="1"/>
</dbReference>
<dbReference type="PROSITE" id="PS50066">
    <property type="entry name" value="MADS_BOX_2"/>
    <property type="match status" value="1"/>
</dbReference>
<accession>A0AAF0Q2V1</accession>
<evidence type="ECO:0000256" key="2">
    <source>
        <dbReference type="ARBA" id="ARBA00023015"/>
    </source>
</evidence>
<keyword evidence="2" id="KW-0805">Transcription regulation</keyword>
<keyword evidence="5" id="KW-0539">Nucleus</keyword>
<evidence type="ECO:0000313" key="8">
    <source>
        <dbReference type="Proteomes" id="UP001234989"/>
    </source>
</evidence>
<dbReference type="InterPro" id="IPR036879">
    <property type="entry name" value="TF_MADSbox_sf"/>
</dbReference>
<dbReference type="EMBL" id="CP133612">
    <property type="protein sequence ID" value="WMV12896.1"/>
    <property type="molecule type" value="Genomic_DNA"/>
</dbReference>
<evidence type="ECO:0000313" key="7">
    <source>
        <dbReference type="EMBL" id="WMV12896.1"/>
    </source>
</evidence>
<keyword evidence="4" id="KW-0804">Transcription</keyword>
<evidence type="ECO:0000256" key="4">
    <source>
        <dbReference type="ARBA" id="ARBA00023163"/>
    </source>
</evidence>
<name>A0AAF0Q2V1_SOLVR</name>
<dbReference type="GO" id="GO:0000981">
    <property type="term" value="F:DNA-binding transcription factor activity, RNA polymerase II-specific"/>
    <property type="evidence" value="ECO:0007669"/>
    <property type="project" value="TreeGrafter"/>
</dbReference>
<dbReference type="PANTHER" id="PTHR11945:SF654">
    <property type="entry name" value="MADS-BOX DOMAIN-CONTAINING PROTEIN"/>
    <property type="match status" value="1"/>
</dbReference>
<keyword evidence="8" id="KW-1185">Reference proteome</keyword>
<dbReference type="InterPro" id="IPR002100">
    <property type="entry name" value="TF_MADSbox"/>
</dbReference>
<dbReference type="GO" id="GO:0005634">
    <property type="term" value="C:nucleus"/>
    <property type="evidence" value="ECO:0007669"/>
    <property type="project" value="UniProtKB-SubCell"/>
</dbReference>
<dbReference type="GO" id="GO:0046983">
    <property type="term" value="F:protein dimerization activity"/>
    <property type="evidence" value="ECO:0007669"/>
    <property type="project" value="InterPro"/>
</dbReference>
<proteinExistence type="predicted"/>
<gene>
    <name evidence="7" type="ORF">MTR67_006281</name>
</gene>
<dbReference type="PANTHER" id="PTHR11945">
    <property type="entry name" value="MADS BOX PROTEIN"/>
    <property type="match status" value="1"/>
</dbReference>
<comment type="subcellular location">
    <subcellularLocation>
        <location evidence="1">Nucleus</location>
    </subcellularLocation>
</comment>
<keyword evidence="3" id="KW-0238">DNA-binding</keyword>
<dbReference type="Proteomes" id="UP001234989">
    <property type="component" value="Chromosome 1"/>
</dbReference>
<dbReference type="Gene3D" id="3.40.1810.10">
    <property type="entry name" value="Transcription factor, MADS-box"/>
    <property type="match status" value="1"/>
</dbReference>
<evidence type="ECO:0000256" key="3">
    <source>
        <dbReference type="ARBA" id="ARBA00023125"/>
    </source>
</evidence>
<protein>
    <recommendedName>
        <fullName evidence="6">MADS-box domain-containing protein</fullName>
    </recommendedName>
</protein>